<evidence type="ECO:0000313" key="2">
    <source>
        <dbReference type="EMBL" id="SFT67984.1"/>
    </source>
</evidence>
<dbReference type="Pfam" id="PF13808">
    <property type="entry name" value="DDE_Tnp_1_assoc"/>
    <property type="match status" value="1"/>
</dbReference>
<gene>
    <name evidence="2" type="ORF">SAMN04487854_1071</name>
    <name evidence="3" type="ORF">SAMN04487854_1261</name>
</gene>
<dbReference type="PANTHER" id="PTHR30298">
    <property type="entry name" value="H REPEAT-ASSOCIATED PREDICTED TRANSPOSASE"/>
    <property type="match status" value="1"/>
</dbReference>
<keyword evidence="4" id="KW-1185">Reference proteome</keyword>
<name>A0ABY1GTR5_9GAMM</name>
<comment type="caution">
    <text evidence="3">The sequence shown here is derived from an EMBL/GenBank/DDBJ whole genome shotgun (WGS) entry which is preliminary data.</text>
</comment>
<proteinExistence type="predicted"/>
<dbReference type="InterPro" id="IPR032806">
    <property type="entry name" value="YbfD_N"/>
</dbReference>
<evidence type="ECO:0000313" key="3">
    <source>
        <dbReference type="EMBL" id="SFU00950.1"/>
    </source>
</evidence>
<dbReference type="EMBL" id="FPAZ01000007">
    <property type="protein sequence ID" value="SFT67984.1"/>
    <property type="molecule type" value="Genomic_DNA"/>
</dbReference>
<protein>
    <submittedName>
        <fullName evidence="3">DDE_Tnp_1-associated</fullName>
    </submittedName>
</protein>
<organism evidence="3 4">
    <name type="scientific">Pseudoalteromonas lipolytica</name>
    <dbReference type="NCBI Taxonomy" id="570156"/>
    <lineage>
        <taxon>Bacteria</taxon>
        <taxon>Pseudomonadati</taxon>
        <taxon>Pseudomonadota</taxon>
        <taxon>Gammaproteobacteria</taxon>
        <taxon>Alteromonadales</taxon>
        <taxon>Pseudoalteromonadaceae</taxon>
        <taxon>Pseudoalteromonas</taxon>
    </lineage>
</organism>
<reference evidence="3 4" key="1">
    <citation type="submission" date="2016-10" db="EMBL/GenBank/DDBJ databases">
        <authorList>
            <person name="Varghese N."/>
            <person name="Submissions S."/>
        </authorList>
    </citation>
    <scope>NUCLEOTIDE SEQUENCE [LARGE SCALE GENOMIC DNA]</scope>
    <source>
        <strain evidence="3 4">CGMCC 1.8499</strain>
    </source>
</reference>
<dbReference type="PANTHER" id="PTHR30298:SF0">
    <property type="entry name" value="PROTEIN YBFL-RELATED"/>
    <property type="match status" value="1"/>
</dbReference>
<evidence type="ECO:0000313" key="4">
    <source>
        <dbReference type="Proteomes" id="UP000183805"/>
    </source>
</evidence>
<feature type="domain" description="H repeat-associated protein N-terminal" evidence="1">
    <location>
        <begin position="5"/>
        <end position="72"/>
    </location>
</feature>
<dbReference type="Proteomes" id="UP000183805">
    <property type="component" value="Unassembled WGS sequence"/>
</dbReference>
<dbReference type="RefSeq" id="WP_143104577.1">
    <property type="nucleotide sequence ID" value="NZ_FPAZ01000007.1"/>
</dbReference>
<dbReference type="InterPro" id="IPR051698">
    <property type="entry name" value="Transposase_11-like"/>
</dbReference>
<sequence length="72" mass="8243">MSFLSHFSEVTDPRTQINVQHDFIDVIFLTVSAVLSGAEGWSDIEVFGRDKLDWLRQYRPFENGIPVDDTIA</sequence>
<evidence type="ECO:0000259" key="1">
    <source>
        <dbReference type="Pfam" id="PF13808"/>
    </source>
</evidence>
<dbReference type="EMBL" id="FPAZ01000026">
    <property type="protein sequence ID" value="SFU00950.1"/>
    <property type="molecule type" value="Genomic_DNA"/>
</dbReference>
<feature type="non-terminal residue" evidence="3">
    <location>
        <position position="72"/>
    </location>
</feature>
<accession>A0ABY1GTR5</accession>